<proteinExistence type="predicted"/>
<dbReference type="Proteomes" id="UP000428325">
    <property type="component" value="Chromosome"/>
</dbReference>
<dbReference type="AlphaFoldDB" id="A0A6B9FDA1"/>
<dbReference type="Gene3D" id="2.10.260.10">
    <property type="match status" value="1"/>
</dbReference>
<protein>
    <submittedName>
        <fullName evidence="3">AbrB/MazE/SpoVT family DNA-binding domain-containing protein</fullName>
    </submittedName>
</protein>
<feature type="compositionally biased region" description="Acidic residues" evidence="1">
    <location>
        <begin position="85"/>
        <end position="96"/>
    </location>
</feature>
<organism evidence="3 4">
    <name type="scientific">Haloplanus rallus</name>
    <dbReference type="NCBI Taxonomy" id="1816183"/>
    <lineage>
        <taxon>Archaea</taxon>
        <taxon>Methanobacteriati</taxon>
        <taxon>Methanobacteriota</taxon>
        <taxon>Stenosarchaea group</taxon>
        <taxon>Halobacteria</taxon>
        <taxon>Halobacteriales</taxon>
        <taxon>Haloferacaceae</taxon>
        <taxon>Haloplanus</taxon>
    </lineage>
</organism>
<dbReference type="KEGG" id="hra:EI982_08250"/>
<evidence type="ECO:0000313" key="4">
    <source>
        <dbReference type="Proteomes" id="UP000428325"/>
    </source>
</evidence>
<feature type="compositionally biased region" description="Basic and acidic residues" evidence="1">
    <location>
        <begin position="52"/>
        <end position="84"/>
    </location>
</feature>
<dbReference type="EMBL" id="CP034345">
    <property type="protein sequence ID" value="QGX96631.1"/>
    <property type="molecule type" value="Genomic_DNA"/>
</dbReference>
<dbReference type="GeneID" id="43369522"/>
<feature type="domain" description="SpoVT-AbrB" evidence="2">
    <location>
        <begin position="1"/>
        <end position="44"/>
    </location>
</feature>
<dbReference type="Pfam" id="PF04014">
    <property type="entry name" value="MazE_antitoxin"/>
    <property type="match status" value="1"/>
</dbReference>
<evidence type="ECO:0000313" key="3">
    <source>
        <dbReference type="EMBL" id="QGX96631.1"/>
    </source>
</evidence>
<feature type="region of interest" description="Disordered" evidence="1">
    <location>
        <begin position="33"/>
        <end position="96"/>
    </location>
</feature>
<dbReference type="SMART" id="SM00966">
    <property type="entry name" value="SpoVT_AbrB"/>
    <property type="match status" value="1"/>
</dbReference>
<dbReference type="SUPFAM" id="SSF89447">
    <property type="entry name" value="AbrB/MazE/MraZ-like"/>
    <property type="match status" value="1"/>
</dbReference>
<accession>A0A6B9FDA1</accession>
<dbReference type="NCBIfam" id="TIGR01439">
    <property type="entry name" value="lp_hng_hel_AbrB"/>
    <property type="match status" value="1"/>
</dbReference>
<dbReference type="PROSITE" id="PS51740">
    <property type="entry name" value="SPOVT_ABRB"/>
    <property type="match status" value="1"/>
</dbReference>
<keyword evidence="3" id="KW-0238">DNA-binding</keyword>
<dbReference type="InterPro" id="IPR037914">
    <property type="entry name" value="SpoVT-AbrB_sf"/>
</dbReference>
<evidence type="ECO:0000256" key="1">
    <source>
        <dbReference type="SAM" id="MobiDB-lite"/>
    </source>
</evidence>
<evidence type="ECO:0000259" key="2">
    <source>
        <dbReference type="PROSITE" id="PS51740"/>
    </source>
</evidence>
<dbReference type="RefSeq" id="WP_157691101.1">
    <property type="nucleotide sequence ID" value="NZ_CP034345.1"/>
</dbReference>
<sequence>MPRVTTKGQVTIPKEIRETLGIEPGDEIVFEETDTGYTIRKHEPTTAEGGDPFEKYRGSAESDETMPERMRRLRREYPRDGGTERDDDDGESEGDA</sequence>
<dbReference type="OrthoDB" id="30861at2157"/>
<name>A0A6B9FDA1_9EURY</name>
<reference evidence="3 4" key="1">
    <citation type="submission" date="2018-12" db="EMBL/GenBank/DDBJ databases">
        <title>Complete genome sequence of Haloplanus rallus MBLA0036.</title>
        <authorList>
            <person name="Nam Y.-d."/>
            <person name="Kang J."/>
            <person name="Chung W.-H."/>
            <person name="Park Y.S."/>
        </authorList>
    </citation>
    <scope>NUCLEOTIDE SEQUENCE [LARGE SCALE GENOMIC DNA]</scope>
    <source>
        <strain evidence="3 4">MBLA0036</strain>
    </source>
</reference>
<keyword evidence="4" id="KW-1185">Reference proteome</keyword>
<gene>
    <name evidence="3" type="ORF">EI982_08250</name>
</gene>
<dbReference type="GO" id="GO:0003677">
    <property type="term" value="F:DNA binding"/>
    <property type="evidence" value="ECO:0007669"/>
    <property type="project" value="UniProtKB-KW"/>
</dbReference>
<dbReference type="InterPro" id="IPR007159">
    <property type="entry name" value="SpoVT-AbrB_dom"/>
</dbReference>